<dbReference type="PROSITE" id="PS50156">
    <property type="entry name" value="SSD"/>
    <property type="match status" value="1"/>
</dbReference>
<dbReference type="GO" id="GO:0005886">
    <property type="term" value="C:plasma membrane"/>
    <property type="evidence" value="ECO:0007669"/>
    <property type="project" value="TreeGrafter"/>
</dbReference>
<feature type="transmembrane region" description="Helical" evidence="9">
    <location>
        <begin position="451"/>
        <end position="473"/>
    </location>
</feature>
<feature type="transmembrane region" description="Helical" evidence="9">
    <location>
        <begin position="111"/>
        <end position="133"/>
    </location>
</feature>
<feature type="transmembrane region" description="Helical" evidence="9">
    <location>
        <begin position="179"/>
        <end position="200"/>
    </location>
</feature>
<organism evidence="11 12">
    <name type="scientific">Meloidogyne enterolobii</name>
    <name type="common">Root-knot nematode worm</name>
    <name type="synonym">Meloidogyne mayaguensis</name>
    <dbReference type="NCBI Taxonomy" id="390850"/>
    <lineage>
        <taxon>Eukaryota</taxon>
        <taxon>Metazoa</taxon>
        <taxon>Ecdysozoa</taxon>
        <taxon>Nematoda</taxon>
        <taxon>Chromadorea</taxon>
        <taxon>Rhabditida</taxon>
        <taxon>Tylenchina</taxon>
        <taxon>Tylenchomorpha</taxon>
        <taxon>Tylenchoidea</taxon>
        <taxon>Meloidogynidae</taxon>
        <taxon>Meloidogyninae</taxon>
        <taxon>Meloidogyne</taxon>
    </lineage>
</organism>
<evidence type="ECO:0000259" key="10">
    <source>
        <dbReference type="PROSITE" id="PS50156"/>
    </source>
</evidence>
<evidence type="ECO:0000256" key="9">
    <source>
        <dbReference type="SAM" id="Phobius"/>
    </source>
</evidence>
<keyword evidence="5 9" id="KW-0472">Membrane</keyword>
<dbReference type="Gene3D" id="1.20.1640.10">
    <property type="entry name" value="Multidrug efflux transporter AcrB transmembrane domain"/>
    <property type="match status" value="2"/>
</dbReference>
<reference evidence="11 12" key="1">
    <citation type="submission" date="2020-08" db="EMBL/GenBank/DDBJ databases">
        <authorList>
            <person name="Koutsovoulos G."/>
            <person name="Danchin GJ E."/>
        </authorList>
    </citation>
    <scope>NUCLEOTIDE SEQUENCE [LARGE SCALE GENOMIC DNA]</scope>
</reference>
<dbReference type="PANTHER" id="PTHR10796:SF95">
    <property type="entry name" value="SSD DOMAIN-CONTAINING PROTEIN"/>
    <property type="match status" value="1"/>
</dbReference>
<keyword evidence="7" id="KW-0175">Coiled coil</keyword>
<feature type="transmembrane region" description="Helical" evidence="9">
    <location>
        <begin position="82"/>
        <end position="105"/>
    </location>
</feature>
<keyword evidence="4 9" id="KW-1133">Transmembrane helix</keyword>
<dbReference type="GO" id="GO:0018996">
    <property type="term" value="P:molting cycle, collagen and cuticulin-based cuticle"/>
    <property type="evidence" value="ECO:0007669"/>
    <property type="project" value="TreeGrafter"/>
</dbReference>
<evidence type="ECO:0000256" key="2">
    <source>
        <dbReference type="ARBA" id="ARBA00005585"/>
    </source>
</evidence>
<feature type="transmembrane region" description="Helical" evidence="9">
    <location>
        <begin position="220"/>
        <end position="236"/>
    </location>
</feature>
<evidence type="ECO:0000256" key="3">
    <source>
        <dbReference type="ARBA" id="ARBA00022692"/>
    </source>
</evidence>
<evidence type="ECO:0000256" key="4">
    <source>
        <dbReference type="ARBA" id="ARBA00022989"/>
    </source>
</evidence>
<proteinExistence type="inferred from homology"/>
<evidence type="ECO:0000313" key="11">
    <source>
        <dbReference type="EMBL" id="CAD2179448.1"/>
    </source>
</evidence>
<keyword evidence="3 9" id="KW-0812">Transmembrane</keyword>
<dbReference type="InterPro" id="IPR000731">
    <property type="entry name" value="SSD"/>
</dbReference>
<gene>
    <name evidence="11" type="ORF">MENT_LOCUS31450</name>
</gene>
<feature type="transmembrane region" description="Helical" evidence="9">
    <location>
        <begin position="272"/>
        <end position="295"/>
    </location>
</feature>
<dbReference type="OrthoDB" id="6510177at2759"/>
<evidence type="ECO:0000256" key="8">
    <source>
        <dbReference type="SAM" id="MobiDB-lite"/>
    </source>
</evidence>
<feature type="transmembrane region" description="Helical" evidence="9">
    <location>
        <begin position="509"/>
        <end position="532"/>
    </location>
</feature>
<protein>
    <recommendedName>
        <fullName evidence="10">SSD domain-containing protein</fullName>
    </recommendedName>
</protein>
<evidence type="ECO:0000256" key="6">
    <source>
        <dbReference type="ARBA" id="ARBA00023180"/>
    </source>
</evidence>
<feature type="domain" description="SSD" evidence="10">
    <location>
        <begin position="50"/>
        <end position="233"/>
    </location>
</feature>
<dbReference type="EMBL" id="CAJEWN010000344">
    <property type="protein sequence ID" value="CAD2179448.1"/>
    <property type="molecule type" value="Genomic_DNA"/>
</dbReference>
<feature type="transmembrane region" description="Helical" evidence="9">
    <location>
        <begin position="553"/>
        <end position="577"/>
    </location>
</feature>
<dbReference type="PANTHER" id="PTHR10796">
    <property type="entry name" value="PATCHED-RELATED"/>
    <property type="match status" value="1"/>
</dbReference>
<keyword evidence="6" id="KW-0325">Glycoprotein</keyword>
<feature type="transmembrane region" description="Helical" evidence="9">
    <location>
        <begin position="480"/>
        <end position="503"/>
    </location>
</feature>
<comment type="caution">
    <text evidence="11">The sequence shown here is derived from an EMBL/GenBank/DDBJ whole genome shotgun (WGS) entry which is preliminary data.</text>
</comment>
<comment type="subcellular location">
    <subcellularLocation>
        <location evidence="1">Membrane</location>
        <topology evidence="1">Multi-pass membrane protein</topology>
    </subcellularLocation>
</comment>
<dbReference type="SUPFAM" id="SSF82866">
    <property type="entry name" value="Multidrug efflux transporter AcrB transmembrane domain"/>
    <property type="match status" value="2"/>
</dbReference>
<name>A0A6V7VYK4_MELEN</name>
<comment type="similarity">
    <text evidence="2">Belongs to the patched family.</text>
</comment>
<feature type="region of interest" description="Disordered" evidence="8">
    <location>
        <begin position="393"/>
        <end position="416"/>
    </location>
</feature>
<dbReference type="Proteomes" id="UP000580250">
    <property type="component" value="Unassembled WGS sequence"/>
</dbReference>
<dbReference type="GO" id="GO:0030659">
    <property type="term" value="C:cytoplasmic vesicle membrane"/>
    <property type="evidence" value="ECO:0007669"/>
    <property type="project" value="TreeGrafter"/>
</dbReference>
<dbReference type="Pfam" id="PF02460">
    <property type="entry name" value="Patched"/>
    <property type="match status" value="1"/>
</dbReference>
<feature type="coiled-coil region" evidence="7">
    <location>
        <begin position="133"/>
        <end position="170"/>
    </location>
</feature>
<feature type="compositionally biased region" description="Polar residues" evidence="8">
    <location>
        <begin position="404"/>
        <end position="416"/>
    </location>
</feature>
<dbReference type="AlphaFoldDB" id="A0A6V7VYK4"/>
<evidence type="ECO:0000256" key="1">
    <source>
        <dbReference type="ARBA" id="ARBA00004141"/>
    </source>
</evidence>
<dbReference type="InterPro" id="IPR051697">
    <property type="entry name" value="Patched_domain-protein"/>
</dbReference>
<dbReference type="InterPro" id="IPR003392">
    <property type="entry name" value="PTHD_SSD"/>
</dbReference>
<evidence type="ECO:0000313" key="12">
    <source>
        <dbReference type="Proteomes" id="UP000580250"/>
    </source>
</evidence>
<sequence>MLILLMYLAGKEKLLIIYIGGEYKGDLRPLVFSMGFVADEVVRTGMTLFPFLSVGFVIMCGFSIGTVALSGLHFRQFSRQKVIMAIIACCCPLFACATALGLLFWFGVRFGTILCVSPFLVLAIGVDDAFLMLQSWQRICSLAEQLNEEEKEENNNLIELEEKLEKLICKRLGQMLEDVGPSVTITSATNFLAFCVGIFTPTPEIQLFCAGNASAIFVDYIYQLFLFTPFLAISAKREMKENAKKRYRHTLPVQRRFFLKISQKLAQFLRAYCRWISSGFTATLVATTLLIFWGLSAKWASRAIPNITPRKLFLADSPLNEIIALKDEYIMPSYMPVSIFIEKVGDLRNHSKMERIQSLIETFEKEPNNMGAPFTHFWLRDYERYLASEIAEEENDEEIEENNQTKNQTSKQPSFRHSQMSSFLGWPEYRHWNGFLRFNKNGHLENQIETLVPATVQSSIATLLCMSIVCSVFMSNIFTVAIATICIVSICLGAFGLLVLWGIDLDPISMATTIMSIGFSVDFPAHVTYHYYRCSKFDDGRMLSPEQRVHASLLAIGFPLLQCGMSTILFVLCLLFVDTYMSEVFVKSMFLVVSLGLIHGLFVVPSMLCALSNINLLLETIKKQIFSPSNHRPFSANAKRKNSINSYKLQRKSSSKLVISVVGPG</sequence>
<feature type="transmembrane region" description="Helical" evidence="9">
    <location>
        <begin position="589"/>
        <end position="618"/>
    </location>
</feature>
<evidence type="ECO:0000256" key="7">
    <source>
        <dbReference type="SAM" id="Coils"/>
    </source>
</evidence>
<accession>A0A6V7VYK4</accession>
<evidence type="ECO:0000256" key="5">
    <source>
        <dbReference type="ARBA" id="ARBA00023136"/>
    </source>
</evidence>
<dbReference type="GO" id="GO:0006897">
    <property type="term" value="P:endocytosis"/>
    <property type="evidence" value="ECO:0007669"/>
    <property type="project" value="TreeGrafter"/>
</dbReference>
<feature type="transmembrane region" description="Helical" evidence="9">
    <location>
        <begin position="48"/>
        <end position="70"/>
    </location>
</feature>